<dbReference type="Pfam" id="PF03466">
    <property type="entry name" value="LysR_substrate"/>
    <property type="match status" value="1"/>
</dbReference>
<evidence type="ECO:0000256" key="1">
    <source>
        <dbReference type="ARBA" id="ARBA00009437"/>
    </source>
</evidence>
<dbReference type="InterPro" id="IPR050950">
    <property type="entry name" value="HTH-type_LysR_regulators"/>
</dbReference>
<dbReference type="SUPFAM" id="SSF46785">
    <property type="entry name" value="Winged helix' DNA-binding domain"/>
    <property type="match status" value="1"/>
</dbReference>
<dbReference type="PRINTS" id="PR00039">
    <property type="entry name" value="HTHLYSR"/>
</dbReference>
<dbReference type="RefSeq" id="WP_095743703.1">
    <property type="nucleotide sequence ID" value="NZ_CP023284.1"/>
</dbReference>
<protein>
    <submittedName>
        <fullName evidence="6">LysR family transcriptional regulator</fullName>
    </submittedName>
</protein>
<dbReference type="PANTHER" id="PTHR30419:SF8">
    <property type="entry name" value="NITROGEN ASSIMILATION TRANSCRIPTIONAL ACTIVATOR-RELATED"/>
    <property type="match status" value="1"/>
</dbReference>
<dbReference type="GO" id="GO:0005829">
    <property type="term" value="C:cytosol"/>
    <property type="evidence" value="ECO:0007669"/>
    <property type="project" value="TreeGrafter"/>
</dbReference>
<dbReference type="EMBL" id="CP023284">
    <property type="protein sequence ID" value="ATA52703.1"/>
    <property type="molecule type" value="Genomic_DNA"/>
</dbReference>
<evidence type="ECO:0000256" key="3">
    <source>
        <dbReference type="ARBA" id="ARBA00023125"/>
    </source>
</evidence>
<dbReference type="AlphaFoldDB" id="A0A250DFD9"/>
<accession>A0A250DFD9</accession>
<keyword evidence="4" id="KW-0804">Transcription</keyword>
<evidence type="ECO:0000256" key="4">
    <source>
        <dbReference type="ARBA" id="ARBA00023163"/>
    </source>
</evidence>
<feature type="domain" description="HTH lysR-type" evidence="5">
    <location>
        <begin position="1"/>
        <end position="58"/>
    </location>
</feature>
<comment type="similarity">
    <text evidence="1">Belongs to the LysR transcriptional regulatory family.</text>
</comment>
<dbReference type="InterPro" id="IPR005119">
    <property type="entry name" value="LysR_subst-bd"/>
</dbReference>
<dbReference type="KEGG" id="vbo:CKY39_05355"/>
<dbReference type="Pfam" id="PF00126">
    <property type="entry name" value="HTH_1"/>
    <property type="match status" value="1"/>
</dbReference>
<dbReference type="InterPro" id="IPR036390">
    <property type="entry name" value="WH_DNA-bd_sf"/>
</dbReference>
<keyword evidence="3" id="KW-0238">DNA-binding</keyword>
<evidence type="ECO:0000313" key="6">
    <source>
        <dbReference type="EMBL" id="ATA52703.1"/>
    </source>
</evidence>
<name>A0A250DFD9_9BURK</name>
<keyword evidence="2" id="KW-0805">Transcription regulation</keyword>
<dbReference type="GO" id="GO:0003700">
    <property type="term" value="F:DNA-binding transcription factor activity"/>
    <property type="evidence" value="ECO:0007669"/>
    <property type="project" value="InterPro"/>
</dbReference>
<reference evidence="6 7" key="1">
    <citation type="submission" date="2017-09" db="EMBL/GenBank/DDBJ databases">
        <title>The diverse metabolic capabilities of V. boronicumulans make it an excellent choice for continued studies on novel biodegradation.</title>
        <authorList>
            <person name="Sun S."/>
        </authorList>
    </citation>
    <scope>NUCLEOTIDE SEQUENCE [LARGE SCALE GENOMIC DNA]</scope>
    <source>
        <strain evidence="6 7">J1</strain>
    </source>
</reference>
<dbReference type="Proteomes" id="UP000217154">
    <property type="component" value="Chromosome"/>
</dbReference>
<dbReference type="Gene3D" id="3.40.190.290">
    <property type="match status" value="1"/>
</dbReference>
<gene>
    <name evidence="6" type="ORF">CKY39_05355</name>
</gene>
<evidence type="ECO:0000256" key="2">
    <source>
        <dbReference type="ARBA" id="ARBA00023015"/>
    </source>
</evidence>
<dbReference type="PROSITE" id="PS50931">
    <property type="entry name" value="HTH_LYSR"/>
    <property type="match status" value="1"/>
</dbReference>
<dbReference type="FunFam" id="1.10.10.10:FF:000001">
    <property type="entry name" value="LysR family transcriptional regulator"/>
    <property type="match status" value="1"/>
</dbReference>
<dbReference type="PANTHER" id="PTHR30419">
    <property type="entry name" value="HTH-TYPE TRANSCRIPTIONAL REGULATOR YBHD"/>
    <property type="match status" value="1"/>
</dbReference>
<proteinExistence type="inferred from homology"/>
<sequence>MHAKVIRYFVEVVRAGSIRKAAEQLHVVPTAVNRQILNLEEELGAPLFERIHNTLKLTPVGEIVLAHARGTLREFDLVRQRIEDVRGLRQGEVTLATTAGLADAFLPAVVQRFRAAHPGIQLKLLGLPIAAVLRSVAEGDADLALAYDVPGTAGFRTLFSSEWPIGAVVPPGHPLTAHATALLAECVGYPLILPAPSLSIRPILDAAFERSAIRVSPVVETTSTALMRRLVRDGGGITLLNRLDVDEERNDGSLVFVPLRDTTLRAQTLTLETRAAQAPSAAAELFANRVVACLDDLLAP</sequence>
<dbReference type="Gene3D" id="1.10.10.10">
    <property type="entry name" value="Winged helix-like DNA-binding domain superfamily/Winged helix DNA-binding domain"/>
    <property type="match status" value="1"/>
</dbReference>
<organism evidence="6 7">
    <name type="scientific">Variovorax boronicumulans</name>
    <dbReference type="NCBI Taxonomy" id="436515"/>
    <lineage>
        <taxon>Bacteria</taxon>
        <taxon>Pseudomonadati</taxon>
        <taxon>Pseudomonadota</taxon>
        <taxon>Betaproteobacteria</taxon>
        <taxon>Burkholderiales</taxon>
        <taxon>Comamonadaceae</taxon>
        <taxon>Variovorax</taxon>
    </lineage>
</organism>
<evidence type="ECO:0000313" key="7">
    <source>
        <dbReference type="Proteomes" id="UP000217154"/>
    </source>
</evidence>
<dbReference type="GO" id="GO:0003677">
    <property type="term" value="F:DNA binding"/>
    <property type="evidence" value="ECO:0007669"/>
    <property type="project" value="UniProtKB-KW"/>
</dbReference>
<dbReference type="SUPFAM" id="SSF53850">
    <property type="entry name" value="Periplasmic binding protein-like II"/>
    <property type="match status" value="1"/>
</dbReference>
<dbReference type="InterPro" id="IPR000847">
    <property type="entry name" value="LysR_HTH_N"/>
</dbReference>
<dbReference type="InterPro" id="IPR036388">
    <property type="entry name" value="WH-like_DNA-bd_sf"/>
</dbReference>
<evidence type="ECO:0000259" key="5">
    <source>
        <dbReference type="PROSITE" id="PS50931"/>
    </source>
</evidence>